<evidence type="ECO:0000313" key="6">
    <source>
        <dbReference type="EMBL" id="KKR22757.1"/>
    </source>
</evidence>
<evidence type="ECO:0000256" key="1">
    <source>
        <dbReference type="ARBA" id="ARBA00004141"/>
    </source>
</evidence>
<evidence type="ECO:0000256" key="5">
    <source>
        <dbReference type="SAM" id="Phobius"/>
    </source>
</evidence>
<dbReference type="EMBL" id="LBXD01000034">
    <property type="protein sequence ID" value="KKR22757.1"/>
    <property type="molecule type" value="Genomic_DNA"/>
</dbReference>
<evidence type="ECO:0000313" key="7">
    <source>
        <dbReference type="Proteomes" id="UP000034764"/>
    </source>
</evidence>
<evidence type="ECO:0000256" key="3">
    <source>
        <dbReference type="ARBA" id="ARBA00022989"/>
    </source>
</evidence>
<reference evidence="6 7" key="1">
    <citation type="journal article" date="2015" name="Nature">
        <title>rRNA introns, odd ribosomes, and small enigmatic genomes across a large radiation of phyla.</title>
        <authorList>
            <person name="Brown C.T."/>
            <person name="Hug L.A."/>
            <person name="Thomas B.C."/>
            <person name="Sharon I."/>
            <person name="Castelle C.J."/>
            <person name="Singh A."/>
            <person name="Wilkins M.J."/>
            <person name="Williams K.H."/>
            <person name="Banfield J.F."/>
        </authorList>
    </citation>
    <scope>NUCLEOTIDE SEQUENCE [LARGE SCALE GENOMIC DNA]</scope>
</reference>
<gene>
    <name evidence="6" type="ORF">UT53_C0034G0005</name>
</gene>
<keyword evidence="2 5" id="KW-0812">Transmembrane</keyword>
<organism evidence="6 7">
    <name type="scientific">Candidatus Yanofskybacteria bacterium GW2011_GWD2_39_48</name>
    <dbReference type="NCBI Taxonomy" id="1619031"/>
    <lineage>
        <taxon>Bacteria</taxon>
        <taxon>Candidatus Yanofskyibacteriota</taxon>
    </lineage>
</organism>
<protein>
    <recommendedName>
        <fullName evidence="8">Isoprenylcysteine carboxyl methyltransferase</fullName>
    </recommendedName>
</protein>
<keyword evidence="4 5" id="KW-0472">Membrane</keyword>
<feature type="transmembrane region" description="Helical" evidence="5">
    <location>
        <begin position="36"/>
        <end position="57"/>
    </location>
</feature>
<feature type="transmembrane region" description="Helical" evidence="5">
    <location>
        <begin position="100"/>
        <end position="117"/>
    </location>
</feature>
<sequence>MTEADKYQLRGAPFQALLISAWMWRMVYYAPENRGVILTIIGLVGALLFAECLWTLYMKRARVNGLITSGVFRFTRHPMYTGIVLMDLECWFGKDLDLGFWISLVVLYSSIVIAGVIQEKETLARFGDKAKAYYSRTPRLFFMHPVLKWKMS</sequence>
<dbReference type="Gene3D" id="1.20.120.1630">
    <property type="match status" value="1"/>
</dbReference>
<comment type="caution">
    <text evidence="6">The sequence shown here is derived from an EMBL/GenBank/DDBJ whole genome shotgun (WGS) entry which is preliminary data.</text>
</comment>
<dbReference type="InterPro" id="IPR007269">
    <property type="entry name" value="ICMT_MeTrfase"/>
</dbReference>
<accession>A0A0G0SAP9</accession>
<keyword evidence="3 5" id="KW-1133">Transmembrane helix</keyword>
<evidence type="ECO:0000256" key="2">
    <source>
        <dbReference type="ARBA" id="ARBA00022692"/>
    </source>
</evidence>
<dbReference type="Pfam" id="PF04140">
    <property type="entry name" value="ICMT"/>
    <property type="match status" value="1"/>
</dbReference>
<comment type="subcellular location">
    <subcellularLocation>
        <location evidence="1">Membrane</location>
        <topology evidence="1">Multi-pass membrane protein</topology>
    </subcellularLocation>
</comment>
<evidence type="ECO:0000256" key="4">
    <source>
        <dbReference type="ARBA" id="ARBA00023136"/>
    </source>
</evidence>
<proteinExistence type="predicted"/>
<dbReference type="GO" id="GO:0016020">
    <property type="term" value="C:membrane"/>
    <property type="evidence" value="ECO:0007669"/>
    <property type="project" value="UniProtKB-SubCell"/>
</dbReference>
<evidence type="ECO:0008006" key="8">
    <source>
        <dbReference type="Google" id="ProtNLM"/>
    </source>
</evidence>
<dbReference type="AlphaFoldDB" id="A0A0G0SAP9"/>
<dbReference type="GO" id="GO:0004671">
    <property type="term" value="F:protein C-terminal S-isoprenylcysteine carboxyl O-methyltransferase activity"/>
    <property type="evidence" value="ECO:0007669"/>
    <property type="project" value="InterPro"/>
</dbReference>
<name>A0A0G0SAP9_9BACT</name>
<dbReference type="Proteomes" id="UP000034764">
    <property type="component" value="Unassembled WGS sequence"/>
</dbReference>